<evidence type="ECO:0000313" key="2">
    <source>
        <dbReference type="Proteomes" id="UP001196413"/>
    </source>
</evidence>
<dbReference type="EMBL" id="JAHQIW010003109">
    <property type="protein sequence ID" value="KAJ1357341.1"/>
    <property type="molecule type" value="Genomic_DNA"/>
</dbReference>
<dbReference type="AlphaFoldDB" id="A0AAD5QSH9"/>
<accession>A0AAD5QSH9</accession>
<proteinExistence type="predicted"/>
<name>A0AAD5QSH9_PARTN</name>
<keyword evidence="2" id="KW-1185">Reference proteome</keyword>
<comment type="caution">
    <text evidence="1">The sequence shown here is derived from an EMBL/GenBank/DDBJ whole genome shotgun (WGS) entry which is preliminary data.</text>
</comment>
<reference evidence="1" key="1">
    <citation type="submission" date="2021-06" db="EMBL/GenBank/DDBJ databases">
        <title>Parelaphostrongylus tenuis whole genome reference sequence.</title>
        <authorList>
            <person name="Garwood T.J."/>
            <person name="Larsen P.A."/>
            <person name="Fountain-Jones N.M."/>
            <person name="Garbe J.R."/>
            <person name="Macchietto M.G."/>
            <person name="Kania S.A."/>
            <person name="Gerhold R.W."/>
            <person name="Richards J.E."/>
            <person name="Wolf T.M."/>
        </authorList>
    </citation>
    <scope>NUCLEOTIDE SEQUENCE</scope>
    <source>
        <strain evidence="1">MNPRO001-30</strain>
        <tissue evidence="1">Meninges</tissue>
    </source>
</reference>
<dbReference type="Proteomes" id="UP001196413">
    <property type="component" value="Unassembled WGS sequence"/>
</dbReference>
<protein>
    <submittedName>
        <fullName evidence="1">Uncharacterized protein</fullName>
    </submittedName>
</protein>
<sequence length="94" mass="10208">MGVTISIKDEDVEPIPANYTTISGTLMACNVSLFVSIHFEGDSVKTTEVIMANWSTEMWQNVVNRCGSNADIGSVWIEGLLGICQLSAKTRTPL</sequence>
<evidence type="ECO:0000313" key="1">
    <source>
        <dbReference type="EMBL" id="KAJ1357341.1"/>
    </source>
</evidence>
<organism evidence="1 2">
    <name type="scientific">Parelaphostrongylus tenuis</name>
    <name type="common">Meningeal worm</name>
    <dbReference type="NCBI Taxonomy" id="148309"/>
    <lineage>
        <taxon>Eukaryota</taxon>
        <taxon>Metazoa</taxon>
        <taxon>Ecdysozoa</taxon>
        <taxon>Nematoda</taxon>
        <taxon>Chromadorea</taxon>
        <taxon>Rhabditida</taxon>
        <taxon>Rhabditina</taxon>
        <taxon>Rhabditomorpha</taxon>
        <taxon>Strongyloidea</taxon>
        <taxon>Metastrongylidae</taxon>
        <taxon>Parelaphostrongylus</taxon>
    </lineage>
</organism>
<gene>
    <name evidence="1" type="ORF">KIN20_015475</name>
</gene>